<evidence type="ECO:0000313" key="3">
    <source>
        <dbReference type="Proteomes" id="UP000693946"/>
    </source>
</evidence>
<sequence length="339" mass="40338">MKQGFSNKHCTKGPKSESCKISTAGRKKTTPPRWTNKGGQGGGKSMGCQLYDIEKVREIASQPMLQRLAEDNDIRQIDFAIREVKCDAVREKQIQEISMIKDKLSQECDYDYTDPNSINKKFWDSVDLRERERQESLLKEKYNMCKQYQYTMEVKKQMDLKTKMDKEEISKMEEMRREEDRRAMERKREVQKRSRDNINQLNSLLMQNKNRREEEHKMLDKKSLEQSLQYRQMKAENNRRWMQTYKEKEKERRARYESVVADLSQRTAADSTRKQIWRENGEKKKFHRIDEHKDKVLEEIKDAGVPDKLVYEASRKSNIIVNRAKASDPNTKATKTKTT</sequence>
<comment type="caution">
    <text evidence="2">The sequence shown here is derived from an EMBL/GenBank/DDBJ whole genome shotgun (WGS) entry which is preliminary data.</text>
</comment>
<protein>
    <submittedName>
        <fullName evidence="2">Uncharacterized protein</fullName>
    </submittedName>
</protein>
<evidence type="ECO:0000256" key="1">
    <source>
        <dbReference type="SAM" id="MobiDB-lite"/>
    </source>
</evidence>
<feature type="region of interest" description="Disordered" evidence="1">
    <location>
        <begin position="1"/>
        <end position="45"/>
    </location>
</feature>
<name>A0AAV6RLX9_SOLSE</name>
<reference evidence="2 3" key="1">
    <citation type="journal article" date="2021" name="Sci. Rep.">
        <title>Chromosome anchoring in Senegalese sole (Solea senegalensis) reveals sex-associated markers and genome rearrangements in flatfish.</title>
        <authorList>
            <person name="Guerrero-Cozar I."/>
            <person name="Gomez-Garrido J."/>
            <person name="Berbel C."/>
            <person name="Martinez-Blanch J.F."/>
            <person name="Alioto T."/>
            <person name="Claros M.G."/>
            <person name="Gagnaire P.A."/>
            <person name="Manchado M."/>
        </authorList>
    </citation>
    <scope>NUCLEOTIDE SEQUENCE [LARGE SCALE GENOMIC DNA]</scope>
    <source>
        <strain evidence="2">Sse05_10M</strain>
    </source>
</reference>
<dbReference type="EMBL" id="JAGKHQ010000011">
    <property type="protein sequence ID" value="KAG7506030.1"/>
    <property type="molecule type" value="Genomic_DNA"/>
</dbReference>
<dbReference type="AlphaFoldDB" id="A0AAV6RLX9"/>
<feature type="region of interest" description="Disordered" evidence="1">
    <location>
        <begin position="172"/>
        <end position="194"/>
    </location>
</feature>
<gene>
    <name evidence="2" type="ORF">JOB18_045513</name>
</gene>
<organism evidence="2 3">
    <name type="scientific">Solea senegalensis</name>
    <name type="common">Senegalese sole</name>
    <dbReference type="NCBI Taxonomy" id="28829"/>
    <lineage>
        <taxon>Eukaryota</taxon>
        <taxon>Metazoa</taxon>
        <taxon>Chordata</taxon>
        <taxon>Craniata</taxon>
        <taxon>Vertebrata</taxon>
        <taxon>Euteleostomi</taxon>
        <taxon>Actinopterygii</taxon>
        <taxon>Neopterygii</taxon>
        <taxon>Teleostei</taxon>
        <taxon>Neoteleostei</taxon>
        <taxon>Acanthomorphata</taxon>
        <taxon>Carangaria</taxon>
        <taxon>Pleuronectiformes</taxon>
        <taxon>Pleuronectoidei</taxon>
        <taxon>Soleidae</taxon>
        <taxon>Solea</taxon>
    </lineage>
</organism>
<dbReference type="Proteomes" id="UP000693946">
    <property type="component" value="Linkage Group LG19"/>
</dbReference>
<evidence type="ECO:0000313" key="2">
    <source>
        <dbReference type="EMBL" id="KAG7506030.1"/>
    </source>
</evidence>
<proteinExistence type="predicted"/>
<keyword evidence="3" id="KW-1185">Reference proteome</keyword>
<accession>A0AAV6RLX9</accession>